<dbReference type="PATRIC" id="fig|1603606.3.peg.3772"/>
<name>A0A0M4D3W6_9BACT</name>
<keyword evidence="2" id="KW-1185">Reference proteome</keyword>
<protein>
    <submittedName>
        <fullName evidence="1">Uncharacterized protein</fullName>
    </submittedName>
</protein>
<dbReference type="Proteomes" id="UP000057158">
    <property type="component" value="Chromosome"/>
</dbReference>
<dbReference type="EMBL" id="CP010802">
    <property type="protein sequence ID" value="ALC18215.1"/>
    <property type="molecule type" value="Genomic_DNA"/>
</dbReference>
<dbReference type="AlphaFoldDB" id="A0A0M4D3W6"/>
<dbReference type="KEGG" id="des:DSOUD_3501"/>
<accession>A0A0M4D3W6</accession>
<proteinExistence type="predicted"/>
<sequence length="72" mass="8503">MRMKICDLCEEQSKKTRNGKPHEYLSKVDEARIFKGDNPRGFEEQDFQCLTCQAKFTRSTDKNDLAWTLWQG</sequence>
<evidence type="ECO:0000313" key="2">
    <source>
        <dbReference type="Proteomes" id="UP000057158"/>
    </source>
</evidence>
<reference evidence="1 2" key="1">
    <citation type="submission" date="2015-07" db="EMBL/GenBank/DDBJ databases">
        <title>Isolation and Genomic Characterization of a Novel Halophilic Metal-Reducing Deltaproteobacterium from the Deep Subsurface.</title>
        <authorList>
            <person name="Badalamenti J.P."/>
            <person name="Summers Z.M."/>
            <person name="Gralnick J.A."/>
            <person name="Bond D.R."/>
        </authorList>
    </citation>
    <scope>NUCLEOTIDE SEQUENCE [LARGE SCALE GENOMIC DNA]</scope>
    <source>
        <strain evidence="1 2">WTL</strain>
    </source>
</reference>
<evidence type="ECO:0000313" key="1">
    <source>
        <dbReference type="EMBL" id="ALC18215.1"/>
    </source>
</evidence>
<gene>
    <name evidence="1" type="ORF">DSOUD_3501</name>
</gene>
<organism evidence="1 2">
    <name type="scientific">Desulfuromonas soudanensis</name>
    <dbReference type="NCBI Taxonomy" id="1603606"/>
    <lineage>
        <taxon>Bacteria</taxon>
        <taxon>Pseudomonadati</taxon>
        <taxon>Thermodesulfobacteriota</taxon>
        <taxon>Desulfuromonadia</taxon>
        <taxon>Desulfuromonadales</taxon>
        <taxon>Desulfuromonadaceae</taxon>
        <taxon>Desulfuromonas</taxon>
    </lineage>
</organism>